<keyword evidence="2" id="KW-1185">Reference proteome</keyword>
<dbReference type="EMBL" id="ML995917">
    <property type="protein sequence ID" value="KAF2764562.1"/>
    <property type="molecule type" value="Genomic_DNA"/>
</dbReference>
<protein>
    <submittedName>
        <fullName evidence="1">Uncharacterized protein</fullName>
    </submittedName>
</protein>
<reference evidence="1" key="1">
    <citation type="journal article" date="2020" name="Stud. Mycol.">
        <title>101 Dothideomycetes genomes: a test case for predicting lifestyles and emergence of pathogens.</title>
        <authorList>
            <person name="Haridas S."/>
            <person name="Albert R."/>
            <person name="Binder M."/>
            <person name="Bloem J."/>
            <person name="Labutti K."/>
            <person name="Salamov A."/>
            <person name="Andreopoulos B."/>
            <person name="Baker S."/>
            <person name="Barry K."/>
            <person name="Bills G."/>
            <person name="Bluhm B."/>
            <person name="Cannon C."/>
            <person name="Castanera R."/>
            <person name="Culley D."/>
            <person name="Daum C."/>
            <person name="Ezra D."/>
            <person name="Gonzalez J."/>
            <person name="Henrissat B."/>
            <person name="Kuo A."/>
            <person name="Liang C."/>
            <person name="Lipzen A."/>
            <person name="Lutzoni F."/>
            <person name="Magnuson J."/>
            <person name="Mondo S."/>
            <person name="Nolan M."/>
            <person name="Ohm R."/>
            <person name="Pangilinan J."/>
            <person name="Park H.-J."/>
            <person name="Ramirez L."/>
            <person name="Alfaro M."/>
            <person name="Sun H."/>
            <person name="Tritt A."/>
            <person name="Yoshinaga Y."/>
            <person name="Zwiers L.-H."/>
            <person name="Turgeon B."/>
            <person name="Goodwin S."/>
            <person name="Spatafora J."/>
            <person name="Crous P."/>
            <person name="Grigoriev I."/>
        </authorList>
    </citation>
    <scope>NUCLEOTIDE SEQUENCE</scope>
    <source>
        <strain evidence="1">CBS 116005</strain>
    </source>
</reference>
<name>A0A6G1KW64_9PEZI</name>
<gene>
    <name evidence="1" type="ORF">EJ03DRAFT_331726</name>
</gene>
<accession>A0A6G1KW64</accession>
<sequence>MFPAPERALTFILSTTLFLTTLSLILLIGSHLGRPLANLIIHLLENFHVVPLPSLQGDPAVTKGEETESCPGCWSHVIAVCVDCGGDIRGGGLEWWCGEQDVTFSVRLCTTSSLLTE</sequence>
<evidence type="ECO:0000313" key="1">
    <source>
        <dbReference type="EMBL" id="KAF2764562.1"/>
    </source>
</evidence>
<proteinExistence type="predicted"/>
<dbReference type="AlphaFoldDB" id="A0A6G1KW64"/>
<dbReference type="Proteomes" id="UP000799436">
    <property type="component" value="Unassembled WGS sequence"/>
</dbReference>
<evidence type="ECO:0000313" key="2">
    <source>
        <dbReference type="Proteomes" id="UP000799436"/>
    </source>
</evidence>
<organism evidence="1 2">
    <name type="scientific">Teratosphaeria nubilosa</name>
    <dbReference type="NCBI Taxonomy" id="161662"/>
    <lineage>
        <taxon>Eukaryota</taxon>
        <taxon>Fungi</taxon>
        <taxon>Dikarya</taxon>
        <taxon>Ascomycota</taxon>
        <taxon>Pezizomycotina</taxon>
        <taxon>Dothideomycetes</taxon>
        <taxon>Dothideomycetidae</taxon>
        <taxon>Mycosphaerellales</taxon>
        <taxon>Teratosphaeriaceae</taxon>
        <taxon>Teratosphaeria</taxon>
    </lineage>
</organism>